<accession>A0A1H1U077</accession>
<dbReference type="Proteomes" id="UP000199103">
    <property type="component" value="Chromosome I"/>
</dbReference>
<dbReference type="AlphaFoldDB" id="A0A1H1U077"/>
<dbReference type="InterPro" id="IPR050832">
    <property type="entry name" value="Bact_Acetyltransf"/>
</dbReference>
<dbReference type="InterPro" id="IPR000182">
    <property type="entry name" value="GNAT_dom"/>
</dbReference>
<dbReference type="PROSITE" id="PS51186">
    <property type="entry name" value="GNAT"/>
    <property type="match status" value="1"/>
</dbReference>
<organism evidence="4 5">
    <name type="scientific">Microlunatus soli</name>
    <dbReference type="NCBI Taxonomy" id="630515"/>
    <lineage>
        <taxon>Bacteria</taxon>
        <taxon>Bacillati</taxon>
        <taxon>Actinomycetota</taxon>
        <taxon>Actinomycetes</taxon>
        <taxon>Propionibacteriales</taxon>
        <taxon>Propionibacteriaceae</taxon>
        <taxon>Microlunatus</taxon>
    </lineage>
</organism>
<keyword evidence="1" id="KW-0808">Transferase</keyword>
<evidence type="ECO:0000313" key="4">
    <source>
        <dbReference type="EMBL" id="SDS65731.1"/>
    </source>
</evidence>
<dbReference type="Pfam" id="PF00583">
    <property type="entry name" value="Acetyltransf_1"/>
    <property type="match status" value="1"/>
</dbReference>
<evidence type="ECO:0000256" key="1">
    <source>
        <dbReference type="ARBA" id="ARBA00022679"/>
    </source>
</evidence>
<dbReference type="GO" id="GO:0016747">
    <property type="term" value="F:acyltransferase activity, transferring groups other than amino-acyl groups"/>
    <property type="evidence" value="ECO:0007669"/>
    <property type="project" value="InterPro"/>
</dbReference>
<dbReference type="PANTHER" id="PTHR43877">
    <property type="entry name" value="AMINOALKYLPHOSPHONATE N-ACETYLTRANSFERASE-RELATED-RELATED"/>
    <property type="match status" value="1"/>
</dbReference>
<dbReference type="InterPro" id="IPR016181">
    <property type="entry name" value="Acyl_CoA_acyltransferase"/>
</dbReference>
<evidence type="ECO:0000313" key="5">
    <source>
        <dbReference type="Proteomes" id="UP000199103"/>
    </source>
</evidence>
<proteinExistence type="predicted"/>
<dbReference type="EMBL" id="LT629772">
    <property type="protein sequence ID" value="SDS65731.1"/>
    <property type="molecule type" value="Genomic_DNA"/>
</dbReference>
<sequence>MTHPGPLDHAEPVLPGDLRMREATDVDTAELADALTDAFEDDWSTSRVTSALLGAADVPRTWVITHGSRIVATASERVLQKYPDAGYLHWVGVRREARGQSLGKVVTVACLRGFTERGFRRAVLETEIFRHAAVRTYLRLGFVPEYRSDEERAAWSTLLPQLLAASGKPSSRQA</sequence>
<gene>
    <name evidence="4" type="ORF">SAMN04489812_2584</name>
</gene>
<dbReference type="SUPFAM" id="SSF55729">
    <property type="entry name" value="Acyl-CoA N-acyltransferases (Nat)"/>
    <property type="match status" value="1"/>
</dbReference>
<keyword evidence="2" id="KW-0012">Acyltransferase</keyword>
<evidence type="ECO:0000256" key="2">
    <source>
        <dbReference type="ARBA" id="ARBA00023315"/>
    </source>
</evidence>
<dbReference type="STRING" id="630515.SAMN04489812_2584"/>
<evidence type="ECO:0000259" key="3">
    <source>
        <dbReference type="PROSITE" id="PS51186"/>
    </source>
</evidence>
<keyword evidence="5" id="KW-1185">Reference proteome</keyword>
<dbReference type="Gene3D" id="3.40.630.30">
    <property type="match status" value="1"/>
</dbReference>
<dbReference type="CDD" id="cd04301">
    <property type="entry name" value="NAT_SF"/>
    <property type="match status" value="1"/>
</dbReference>
<name>A0A1H1U077_9ACTN</name>
<feature type="domain" description="N-acetyltransferase" evidence="3">
    <location>
        <begin position="18"/>
        <end position="164"/>
    </location>
</feature>
<reference evidence="4 5" key="1">
    <citation type="submission" date="2016-10" db="EMBL/GenBank/DDBJ databases">
        <authorList>
            <person name="de Groot N.N."/>
        </authorList>
    </citation>
    <scope>NUCLEOTIDE SEQUENCE [LARGE SCALE GENOMIC DNA]</scope>
    <source>
        <strain evidence="4 5">DSM 21800</strain>
    </source>
</reference>
<protein>
    <submittedName>
        <fullName evidence="4">Mycothiol synthase</fullName>
    </submittedName>
</protein>